<protein>
    <submittedName>
        <fullName evidence="1">Uncharacterized protein</fullName>
    </submittedName>
</protein>
<dbReference type="AlphaFoldDB" id="A0A6N3BZU2"/>
<dbReference type="EMBL" id="CACRTR010000007">
    <property type="protein sequence ID" value="VYU10140.1"/>
    <property type="molecule type" value="Genomic_DNA"/>
</dbReference>
<evidence type="ECO:0000313" key="1">
    <source>
        <dbReference type="EMBL" id="VYU10140.1"/>
    </source>
</evidence>
<gene>
    <name evidence="1" type="ORF">ELLFYP34_02689</name>
</gene>
<sequence>MYFFLDETFTNLNFMVQYIKKILLKLTYIKTFSYFFMLNYI</sequence>
<proteinExistence type="predicted"/>
<name>A0A6N3BZU2_EUBLI</name>
<accession>A0A6N3BZU2</accession>
<organism evidence="1">
    <name type="scientific">Eubacterium limosum</name>
    <dbReference type="NCBI Taxonomy" id="1736"/>
    <lineage>
        <taxon>Bacteria</taxon>
        <taxon>Bacillati</taxon>
        <taxon>Bacillota</taxon>
        <taxon>Clostridia</taxon>
        <taxon>Eubacteriales</taxon>
        <taxon>Eubacteriaceae</taxon>
        <taxon>Eubacterium</taxon>
    </lineage>
</organism>
<reference evidence="1" key="1">
    <citation type="submission" date="2019-11" db="EMBL/GenBank/DDBJ databases">
        <authorList>
            <person name="Feng L."/>
        </authorList>
    </citation>
    <scope>NUCLEOTIDE SEQUENCE</scope>
    <source>
        <strain evidence="1">ElimosumLFYP34</strain>
    </source>
</reference>